<organism evidence="1 2">
    <name type="scientific">Peronosclerospora sorghi</name>
    <dbReference type="NCBI Taxonomy" id="230839"/>
    <lineage>
        <taxon>Eukaryota</taxon>
        <taxon>Sar</taxon>
        <taxon>Stramenopiles</taxon>
        <taxon>Oomycota</taxon>
        <taxon>Peronosporomycetes</taxon>
        <taxon>Peronosporales</taxon>
        <taxon>Peronosporaceae</taxon>
        <taxon>Peronosclerospora</taxon>
    </lineage>
</organism>
<reference evidence="1 2" key="1">
    <citation type="journal article" date="2022" name="bioRxiv">
        <title>The genome of the oomycete Peronosclerospora sorghi, a cosmopolitan pathogen of maize and sorghum, is inflated with dispersed pseudogenes.</title>
        <authorList>
            <person name="Fletcher K."/>
            <person name="Martin F."/>
            <person name="Isakeit T."/>
            <person name="Cavanaugh K."/>
            <person name="Magill C."/>
            <person name="Michelmore R."/>
        </authorList>
    </citation>
    <scope>NUCLEOTIDE SEQUENCE [LARGE SCALE GENOMIC DNA]</scope>
    <source>
        <strain evidence="1">P6</strain>
    </source>
</reference>
<evidence type="ECO:0000313" key="1">
    <source>
        <dbReference type="EMBL" id="KAI9922799.1"/>
    </source>
</evidence>
<name>A0ACC0WVJ6_9STRA</name>
<dbReference type="EMBL" id="CM047580">
    <property type="protein sequence ID" value="KAI9922799.1"/>
    <property type="molecule type" value="Genomic_DNA"/>
</dbReference>
<comment type="caution">
    <text evidence="1">The sequence shown here is derived from an EMBL/GenBank/DDBJ whole genome shotgun (WGS) entry which is preliminary data.</text>
</comment>
<accession>A0ACC0WVJ6</accession>
<gene>
    <name evidence="1" type="ORF">PsorP6_001816</name>
</gene>
<sequence>MVERQMVNAVAWAERREKHARDGMISEKQLEDIEKQLRGEVDDHKEKDRPRVSNTRAAGIAAIEA</sequence>
<keyword evidence="2" id="KW-1185">Reference proteome</keyword>
<protein>
    <submittedName>
        <fullName evidence="1">Uncharacterized protein</fullName>
    </submittedName>
</protein>
<evidence type="ECO:0000313" key="2">
    <source>
        <dbReference type="Proteomes" id="UP001163321"/>
    </source>
</evidence>
<proteinExistence type="predicted"/>
<dbReference type="Proteomes" id="UP001163321">
    <property type="component" value="Chromosome 1"/>
</dbReference>